<dbReference type="KEGG" id="vg:65107825"/>
<dbReference type="RefSeq" id="YP_010090353.1">
    <property type="nucleotide sequence ID" value="NC_055719.1"/>
</dbReference>
<accession>A0A1Z1LWC6</accession>
<dbReference type="InterPro" id="IPR002109">
    <property type="entry name" value="Glutaredoxin"/>
</dbReference>
<sequence>MKFEVYSRTGCPYCTQIKQVLDGKNYEYKEYLLDRDFTKEEFYEKFSYGATFPQVLLDSNKLGGCQKTVQYLRENNHL</sequence>
<dbReference type="EMBL" id="KY945241">
    <property type="protein sequence ID" value="ARW56967.1"/>
    <property type="molecule type" value="Genomic_RNA"/>
</dbReference>
<dbReference type="PROSITE" id="PS51354">
    <property type="entry name" value="GLUTAREDOXIN_2"/>
    <property type="match status" value="1"/>
</dbReference>
<evidence type="ECO:0000313" key="2">
    <source>
        <dbReference type="EMBL" id="ARW56967.1"/>
    </source>
</evidence>
<dbReference type="CDD" id="cd02066">
    <property type="entry name" value="GRX_family"/>
    <property type="match status" value="1"/>
</dbReference>
<dbReference type="Gene3D" id="3.40.30.10">
    <property type="entry name" value="Glutaredoxin"/>
    <property type="match status" value="1"/>
</dbReference>
<dbReference type="PRINTS" id="PR00160">
    <property type="entry name" value="GLUTAREDOXIN"/>
</dbReference>
<keyword evidence="3" id="KW-1185">Reference proteome</keyword>
<organism evidence="2 3">
    <name type="scientific">Synechococcus phage S-H35</name>
    <dbReference type="NCBI Taxonomy" id="1983572"/>
    <lineage>
        <taxon>Viruses</taxon>
        <taxon>Duplodnaviria</taxon>
        <taxon>Heunggongvirae</taxon>
        <taxon>Uroviricota</taxon>
        <taxon>Caudoviricetes</taxon>
        <taxon>Pantevenvirales</taxon>
        <taxon>Kyanoviridae</taxon>
        <taxon>Shandvirus</taxon>
        <taxon>Shandvirus sh35</taxon>
    </lineage>
</organism>
<proteinExistence type="predicted"/>
<dbReference type="GeneID" id="65107825"/>
<dbReference type="Pfam" id="PF00462">
    <property type="entry name" value="Glutaredoxin"/>
    <property type="match status" value="1"/>
</dbReference>
<dbReference type="Proteomes" id="UP000225351">
    <property type="component" value="Segment"/>
</dbReference>
<protein>
    <submittedName>
        <fullName evidence="2">Glutaredoxin</fullName>
    </submittedName>
</protein>
<dbReference type="InterPro" id="IPR036249">
    <property type="entry name" value="Thioredoxin-like_sf"/>
</dbReference>
<reference evidence="2 3" key="1">
    <citation type="submission" date="2017-04" db="EMBL/GenBank/DDBJ databases">
        <title>Isolation and Genetic Analysis of a Novel Cyanophage S-H35 from the Bohai Sea.</title>
        <authorList>
            <person name="Xu X."/>
        </authorList>
    </citation>
    <scope>NUCLEOTIDE SEQUENCE [LARGE SCALE GENOMIC DNA]</scope>
</reference>
<evidence type="ECO:0000313" key="3">
    <source>
        <dbReference type="Proteomes" id="UP000225351"/>
    </source>
</evidence>
<evidence type="ECO:0000259" key="1">
    <source>
        <dbReference type="Pfam" id="PF00462"/>
    </source>
</evidence>
<dbReference type="SUPFAM" id="SSF52833">
    <property type="entry name" value="Thioredoxin-like"/>
    <property type="match status" value="1"/>
</dbReference>
<feature type="domain" description="Glutaredoxin" evidence="1">
    <location>
        <begin position="4"/>
        <end position="58"/>
    </location>
</feature>
<dbReference type="InterPro" id="IPR014025">
    <property type="entry name" value="Glutaredoxin_subgr"/>
</dbReference>
<name>A0A1Z1LWC6_9CAUD</name>